<dbReference type="CDD" id="cd13999">
    <property type="entry name" value="STKc_MAP3K-like"/>
    <property type="match status" value="1"/>
</dbReference>
<comment type="caution">
    <text evidence="6">The sequence shown here is derived from an EMBL/GenBank/DDBJ whole genome shotgun (WGS) entry which is preliminary data.</text>
</comment>
<dbReference type="Pfam" id="PF07714">
    <property type="entry name" value="PK_Tyr_Ser-Thr"/>
    <property type="match status" value="1"/>
</dbReference>
<dbReference type="PROSITE" id="PS00108">
    <property type="entry name" value="PROTEIN_KINASE_ST"/>
    <property type="match status" value="1"/>
</dbReference>
<dbReference type="Gene3D" id="1.25.40.10">
    <property type="entry name" value="Tetratricopeptide repeat domain"/>
    <property type="match status" value="2"/>
</dbReference>
<dbReference type="InterPro" id="IPR001245">
    <property type="entry name" value="Ser-Thr/Tyr_kinase_cat_dom"/>
</dbReference>
<dbReference type="SMART" id="SM00220">
    <property type="entry name" value="S_TKc"/>
    <property type="match status" value="1"/>
</dbReference>
<dbReference type="InterPro" id="IPR008271">
    <property type="entry name" value="Ser/Thr_kinase_AS"/>
</dbReference>
<proteinExistence type="predicted"/>
<protein>
    <submittedName>
        <fullName evidence="6">Copper transport protein ctr1</fullName>
    </submittedName>
</protein>
<evidence type="ECO:0000313" key="7">
    <source>
        <dbReference type="Proteomes" id="UP000807716"/>
    </source>
</evidence>
<dbReference type="InterPro" id="IPR011990">
    <property type="entry name" value="TPR-like_helical_dom_sf"/>
</dbReference>
<dbReference type="Proteomes" id="UP000807716">
    <property type="component" value="Unassembled WGS sequence"/>
</dbReference>
<gene>
    <name evidence="6" type="primary">CTR1_7</name>
    <name evidence="6" type="ORF">DFQ27_009174</name>
</gene>
<dbReference type="Pfam" id="PF08238">
    <property type="entry name" value="Sel1"/>
    <property type="match status" value="6"/>
</dbReference>
<sequence>MSSLVIHSLIGAGAYGHVYHASWKERRVAVKKFYVVQDDVHQIAAIQREVEILKTLAYRHIIQFYGTTYHEGMLLLIMDYAEGGSLQRAITARRLTDWPTKIRIAHEIARGLAYIHHEGVIHRDLKSGNVLLTRLMEVKLCDFGLATVKIRAASMSTTLKGAFRWMAPELFALRPEYSTKSDMYALGMVMWEMAANSTMPFQRQADNQTVMIFVKSGEREELPCDTPVEYRKWVERCWAQNPLERPEASQMAMEDDIPHMTIGTETDVTMMSATTEYPRMAIPPMSREGTRATAGIVSHTPSYYDVIHSRANGGDVEAQMALAATYENGVGVHRDHAEAIKWYLRAADQGSIEAQCKAGELFYHGCGTPMNLFVAAYWTRQAAAKGHPLAQYNLGWMYSNGHGVERNYVEAVSWYRKSAEQKMAAAQYSLGVMYANGHGVKRDYTKAASWYSKSAEQGNDNAQYNLGLIYENGQGVKRDYVAAVSWYHKSAEQGNAAAQYNLGMAYENGHGTRKDIQQATLWYRKAAEQGHLEAKGKISASMLPVVTPRS</sequence>
<evidence type="ECO:0000256" key="1">
    <source>
        <dbReference type="ARBA" id="ARBA00022527"/>
    </source>
</evidence>
<dbReference type="PRINTS" id="PR00109">
    <property type="entry name" value="TYRKINASE"/>
</dbReference>
<accession>A0A9P6PRY1</accession>
<dbReference type="SUPFAM" id="SSF81901">
    <property type="entry name" value="HCP-like"/>
    <property type="match status" value="2"/>
</dbReference>
<dbReference type="Gene3D" id="1.10.510.10">
    <property type="entry name" value="Transferase(Phosphotransferase) domain 1"/>
    <property type="match status" value="1"/>
</dbReference>
<feature type="binding site" evidence="4">
    <location>
        <position position="32"/>
    </location>
    <ligand>
        <name>ATP</name>
        <dbReference type="ChEBI" id="CHEBI:30616"/>
    </ligand>
</feature>
<dbReference type="PANTHER" id="PTHR43628:SF1">
    <property type="entry name" value="CHITIN SYNTHASE REGULATORY FACTOR 2-RELATED"/>
    <property type="match status" value="1"/>
</dbReference>
<organism evidence="6 7">
    <name type="scientific">Actinomortierella ambigua</name>
    <dbReference type="NCBI Taxonomy" id="1343610"/>
    <lineage>
        <taxon>Eukaryota</taxon>
        <taxon>Fungi</taxon>
        <taxon>Fungi incertae sedis</taxon>
        <taxon>Mucoromycota</taxon>
        <taxon>Mortierellomycotina</taxon>
        <taxon>Mortierellomycetes</taxon>
        <taxon>Mortierellales</taxon>
        <taxon>Mortierellaceae</taxon>
        <taxon>Actinomortierella</taxon>
    </lineage>
</organism>
<dbReference type="AlphaFoldDB" id="A0A9P6PRY1"/>
<keyword evidence="1" id="KW-0723">Serine/threonine-protein kinase</keyword>
<dbReference type="PROSITE" id="PS50011">
    <property type="entry name" value="PROTEIN_KINASE_DOM"/>
    <property type="match status" value="1"/>
</dbReference>
<dbReference type="PROSITE" id="PS00107">
    <property type="entry name" value="PROTEIN_KINASE_ATP"/>
    <property type="match status" value="1"/>
</dbReference>
<evidence type="ECO:0000259" key="5">
    <source>
        <dbReference type="PROSITE" id="PS50011"/>
    </source>
</evidence>
<keyword evidence="1" id="KW-0808">Transferase</keyword>
<evidence type="ECO:0000256" key="4">
    <source>
        <dbReference type="PROSITE-ProRule" id="PRU10141"/>
    </source>
</evidence>
<feature type="domain" description="Protein kinase" evidence="5">
    <location>
        <begin position="4"/>
        <end position="262"/>
    </location>
</feature>
<keyword evidence="2 4" id="KW-0547">Nucleotide-binding</keyword>
<dbReference type="EMBL" id="JAAAJB010000817">
    <property type="protein sequence ID" value="KAG0250836.1"/>
    <property type="molecule type" value="Genomic_DNA"/>
</dbReference>
<dbReference type="InterPro" id="IPR006597">
    <property type="entry name" value="Sel1-like"/>
</dbReference>
<dbReference type="InterPro" id="IPR017441">
    <property type="entry name" value="Protein_kinase_ATP_BS"/>
</dbReference>
<dbReference type="InterPro" id="IPR052945">
    <property type="entry name" value="Mitotic_Regulator"/>
</dbReference>
<dbReference type="SUPFAM" id="SSF56112">
    <property type="entry name" value="Protein kinase-like (PK-like)"/>
    <property type="match status" value="1"/>
</dbReference>
<keyword evidence="1" id="KW-0418">Kinase</keyword>
<evidence type="ECO:0000256" key="2">
    <source>
        <dbReference type="ARBA" id="ARBA00022741"/>
    </source>
</evidence>
<keyword evidence="7" id="KW-1185">Reference proteome</keyword>
<dbReference type="InterPro" id="IPR011009">
    <property type="entry name" value="Kinase-like_dom_sf"/>
</dbReference>
<evidence type="ECO:0000256" key="3">
    <source>
        <dbReference type="ARBA" id="ARBA00022840"/>
    </source>
</evidence>
<dbReference type="OrthoDB" id="272077at2759"/>
<dbReference type="SMART" id="SM00671">
    <property type="entry name" value="SEL1"/>
    <property type="match status" value="6"/>
</dbReference>
<keyword evidence="3 4" id="KW-0067">ATP-binding</keyword>
<dbReference type="GO" id="GO:0004674">
    <property type="term" value="F:protein serine/threonine kinase activity"/>
    <property type="evidence" value="ECO:0007669"/>
    <property type="project" value="UniProtKB-KW"/>
</dbReference>
<dbReference type="PANTHER" id="PTHR43628">
    <property type="entry name" value="ACTIVATOR OF C KINASE PROTEIN 1-RELATED"/>
    <property type="match status" value="1"/>
</dbReference>
<dbReference type="InterPro" id="IPR000719">
    <property type="entry name" value="Prot_kinase_dom"/>
</dbReference>
<reference evidence="6" key="1">
    <citation type="journal article" date="2020" name="Fungal Divers.">
        <title>Resolving the Mortierellaceae phylogeny through synthesis of multi-gene phylogenetics and phylogenomics.</title>
        <authorList>
            <person name="Vandepol N."/>
            <person name="Liber J."/>
            <person name="Desiro A."/>
            <person name="Na H."/>
            <person name="Kennedy M."/>
            <person name="Barry K."/>
            <person name="Grigoriev I.V."/>
            <person name="Miller A.N."/>
            <person name="O'Donnell K."/>
            <person name="Stajich J.E."/>
            <person name="Bonito G."/>
        </authorList>
    </citation>
    <scope>NUCLEOTIDE SEQUENCE</scope>
    <source>
        <strain evidence="6">BC1065</strain>
    </source>
</reference>
<name>A0A9P6PRY1_9FUNG</name>
<dbReference type="GO" id="GO:0005524">
    <property type="term" value="F:ATP binding"/>
    <property type="evidence" value="ECO:0007669"/>
    <property type="project" value="UniProtKB-UniRule"/>
</dbReference>
<evidence type="ECO:0000313" key="6">
    <source>
        <dbReference type="EMBL" id="KAG0250836.1"/>
    </source>
</evidence>